<dbReference type="EMBL" id="JARKIF010000004">
    <property type="protein sequence ID" value="KAJ7641492.1"/>
    <property type="molecule type" value="Genomic_DNA"/>
</dbReference>
<evidence type="ECO:0000259" key="11">
    <source>
        <dbReference type="Pfam" id="PF09335"/>
    </source>
</evidence>
<proteinExistence type="inferred from homology"/>
<keyword evidence="6 10" id="KW-0812">Transmembrane</keyword>
<evidence type="ECO:0000256" key="2">
    <source>
        <dbReference type="ARBA" id="ARBA00004653"/>
    </source>
</evidence>
<evidence type="ECO:0000256" key="9">
    <source>
        <dbReference type="ARBA" id="ARBA00023136"/>
    </source>
</evidence>
<sequence length="308" mass="34877">MSSNTLQQPYPAYAQYPANSWSKFDSQSTLNVAEEQEHLRSMSKTPEPTKEEYNFLHDIKEKRTTKQRLQTYAIIILIVVPGILISVYQHKIIDALKPFTDWLNSHPVAALIPIAVLAILSFPPLFGGELILILVGVAYSLPVGFAIAAAGTLLGELATYFVFKTFFWRRNEEWEAKSVQYGLLAHIIRNGGFWLVLVIRYSTIPPHYATVVFAVVGVPFGVFIIAAFLSLPRHLVTVYIGYSFQSSTQLSKILGNVIPFVFVFIALAAYRWVRQLQNAQKEEYIYLRRKARQAKAGGYNQEVEVDRV</sequence>
<gene>
    <name evidence="12" type="ORF">FB45DRAFT_1053991</name>
</gene>
<evidence type="ECO:0000256" key="5">
    <source>
        <dbReference type="ARBA" id="ARBA00020673"/>
    </source>
</evidence>
<dbReference type="PANTHER" id="PTHR47549:SF2">
    <property type="entry name" value="GOLGI APPARATUS MEMBRANE PROTEIN TVP38"/>
    <property type="match status" value="1"/>
</dbReference>
<feature type="transmembrane region" description="Helical" evidence="10">
    <location>
        <begin position="208"/>
        <end position="229"/>
    </location>
</feature>
<dbReference type="Pfam" id="PF09335">
    <property type="entry name" value="VTT_dom"/>
    <property type="match status" value="1"/>
</dbReference>
<comment type="subcellular location">
    <subcellularLocation>
        <location evidence="2">Golgi apparatus membrane</location>
        <topology evidence="2">Multi-pass membrane protein</topology>
    </subcellularLocation>
</comment>
<organism evidence="12 13">
    <name type="scientific">Roridomyces roridus</name>
    <dbReference type="NCBI Taxonomy" id="1738132"/>
    <lineage>
        <taxon>Eukaryota</taxon>
        <taxon>Fungi</taxon>
        <taxon>Dikarya</taxon>
        <taxon>Basidiomycota</taxon>
        <taxon>Agaricomycotina</taxon>
        <taxon>Agaricomycetes</taxon>
        <taxon>Agaricomycetidae</taxon>
        <taxon>Agaricales</taxon>
        <taxon>Marasmiineae</taxon>
        <taxon>Mycenaceae</taxon>
        <taxon>Roridomyces</taxon>
    </lineage>
</organism>
<evidence type="ECO:0000256" key="4">
    <source>
        <dbReference type="ARBA" id="ARBA00013533"/>
    </source>
</evidence>
<comment type="caution">
    <text evidence="12">The sequence shown here is derived from an EMBL/GenBank/DDBJ whole genome shotgun (WGS) entry which is preliminary data.</text>
</comment>
<evidence type="ECO:0000256" key="6">
    <source>
        <dbReference type="ARBA" id="ARBA00022692"/>
    </source>
</evidence>
<dbReference type="PANTHER" id="PTHR47549">
    <property type="entry name" value="GOLGI APPARATUS MEMBRANE PROTEIN TVP38-RELATED"/>
    <property type="match status" value="1"/>
</dbReference>
<dbReference type="GO" id="GO:0000139">
    <property type="term" value="C:Golgi membrane"/>
    <property type="evidence" value="ECO:0007669"/>
    <property type="project" value="UniProtKB-SubCell"/>
</dbReference>
<keyword evidence="9 10" id="KW-0472">Membrane</keyword>
<feature type="transmembrane region" description="Helical" evidence="10">
    <location>
        <begin position="108"/>
        <end position="126"/>
    </location>
</feature>
<evidence type="ECO:0000256" key="3">
    <source>
        <dbReference type="ARBA" id="ARBA00008640"/>
    </source>
</evidence>
<dbReference type="Proteomes" id="UP001221142">
    <property type="component" value="Unassembled WGS sequence"/>
</dbReference>
<reference evidence="12" key="1">
    <citation type="submission" date="2023-03" db="EMBL/GenBank/DDBJ databases">
        <title>Massive genome expansion in bonnet fungi (Mycena s.s.) driven by repeated elements and novel gene families across ecological guilds.</title>
        <authorList>
            <consortium name="Lawrence Berkeley National Laboratory"/>
            <person name="Harder C.B."/>
            <person name="Miyauchi S."/>
            <person name="Viragh M."/>
            <person name="Kuo A."/>
            <person name="Thoen E."/>
            <person name="Andreopoulos B."/>
            <person name="Lu D."/>
            <person name="Skrede I."/>
            <person name="Drula E."/>
            <person name="Henrissat B."/>
            <person name="Morin E."/>
            <person name="Kohler A."/>
            <person name="Barry K."/>
            <person name="LaButti K."/>
            <person name="Morin E."/>
            <person name="Salamov A."/>
            <person name="Lipzen A."/>
            <person name="Mereny Z."/>
            <person name="Hegedus B."/>
            <person name="Baldrian P."/>
            <person name="Stursova M."/>
            <person name="Weitz H."/>
            <person name="Taylor A."/>
            <person name="Grigoriev I.V."/>
            <person name="Nagy L.G."/>
            <person name="Martin F."/>
            <person name="Kauserud H."/>
        </authorList>
    </citation>
    <scope>NUCLEOTIDE SEQUENCE</scope>
    <source>
        <strain evidence="12">9284</strain>
    </source>
</reference>
<evidence type="ECO:0000313" key="13">
    <source>
        <dbReference type="Proteomes" id="UP001221142"/>
    </source>
</evidence>
<keyword evidence="7 10" id="KW-1133">Transmembrane helix</keyword>
<protein>
    <recommendedName>
        <fullName evidence="4">Golgi apparatus membrane protein TVP38</fullName>
    </recommendedName>
    <alternativeName>
        <fullName evidence="5">Golgi apparatus membrane protein tvp38</fullName>
    </alternativeName>
</protein>
<feature type="transmembrane region" description="Helical" evidence="10">
    <location>
        <begin position="69"/>
        <end position="88"/>
    </location>
</feature>
<accession>A0AAD7FW98</accession>
<feature type="domain" description="VTT" evidence="11">
    <location>
        <begin position="128"/>
        <end position="243"/>
    </location>
</feature>
<evidence type="ECO:0000313" key="12">
    <source>
        <dbReference type="EMBL" id="KAJ7641492.1"/>
    </source>
</evidence>
<name>A0AAD7FW98_9AGAR</name>
<feature type="transmembrane region" description="Helical" evidence="10">
    <location>
        <begin position="253"/>
        <end position="273"/>
    </location>
</feature>
<keyword evidence="13" id="KW-1185">Reference proteome</keyword>
<evidence type="ECO:0000256" key="10">
    <source>
        <dbReference type="SAM" id="Phobius"/>
    </source>
</evidence>
<dbReference type="AlphaFoldDB" id="A0AAD7FW98"/>
<feature type="transmembrane region" description="Helical" evidence="10">
    <location>
        <begin position="183"/>
        <end position="201"/>
    </location>
</feature>
<evidence type="ECO:0000256" key="1">
    <source>
        <dbReference type="ARBA" id="ARBA00002978"/>
    </source>
</evidence>
<comment type="similarity">
    <text evidence="3">Belongs to the TVP38/TMEM64 family.</text>
</comment>
<evidence type="ECO:0000256" key="7">
    <source>
        <dbReference type="ARBA" id="ARBA00022989"/>
    </source>
</evidence>
<dbReference type="InterPro" id="IPR032816">
    <property type="entry name" value="VTT_dom"/>
</dbReference>
<keyword evidence="8" id="KW-0333">Golgi apparatus</keyword>
<comment type="function">
    <text evidence="1">Golgi membrane protein involved in vesicular trafficking and spindle migration.</text>
</comment>
<feature type="transmembrane region" description="Helical" evidence="10">
    <location>
        <begin position="133"/>
        <end position="163"/>
    </location>
</feature>
<evidence type="ECO:0000256" key="8">
    <source>
        <dbReference type="ARBA" id="ARBA00023034"/>
    </source>
</evidence>
<dbReference type="InterPro" id="IPR051076">
    <property type="entry name" value="Golgi_membrane_TVP38/TMEM64"/>
</dbReference>